<evidence type="ECO:0000313" key="2">
    <source>
        <dbReference type="EMBL" id="MFC5531023.1"/>
    </source>
</evidence>
<dbReference type="RefSeq" id="WP_378112969.1">
    <property type="nucleotide sequence ID" value="NZ_JBHSNC010000050.1"/>
</dbReference>
<protein>
    <submittedName>
        <fullName evidence="2">Helix-turn-helix domain-containing protein</fullName>
    </submittedName>
</protein>
<evidence type="ECO:0000259" key="1">
    <source>
        <dbReference type="PROSITE" id="PS50943"/>
    </source>
</evidence>
<dbReference type="InterPro" id="IPR001387">
    <property type="entry name" value="Cro/C1-type_HTH"/>
</dbReference>
<dbReference type="PROSITE" id="PS50943">
    <property type="entry name" value="HTH_CROC1"/>
    <property type="match status" value="1"/>
</dbReference>
<name>A0ABW0R2S2_9BACL</name>
<sequence length="77" mass="8742">MKIVLKDPKRFEEMLAKNGYSKRSFARTAHIAVATLLHISNCSRNPSARSAMRISRGLEVPFDEIFEIRYGEGGRSE</sequence>
<proteinExistence type="predicted"/>
<dbReference type="Proteomes" id="UP001596108">
    <property type="component" value="Unassembled WGS sequence"/>
</dbReference>
<dbReference type="Pfam" id="PF13443">
    <property type="entry name" value="HTH_26"/>
    <property type="match status" value="1"/>
</dbReference>
<accession>A0ABW0R2S2</accession>
<dbReference type="InterPro" id="IPR010982">
    <property type="entry name" value="Lambda_DNA-bd_dom_sf"/>
</dbReference>
<feature type="domain" description="HTH cro/C1-type" evidence="1">
    <location>
        <begin position="11"/>
        <end position="65"/>
    </location>
</feature>
<evidence type="ECO:0000313" key="3">
    <source>
        <dbReference type="Proteomes" id="UP001596108"/>
    </source>
</evidence>
<dbReference type="EMBL" id="JBHSNC010000050">
    <property type="protein sequence ID" value="MFC5531023.1"/>
    <property type="molecule type" value="Genomic_DNA"/>
</dbReference>
<comment type="caution">
    <text evidence="2">The sequence shown here is derived from an EMBL/GenBank/DDBJ whole genome shotgun (WGS) entry which is preliminary data.</text>
</comment>
<dbReference type="Gene3D" id="1.10.260.40">
    <property type="entry name" value="lambda repressor-like DNA-binding domains"/>
    <property type="match status" value="1"/>
</dbReference>
<dbReference type="SUPFAM" id="SSF47413">
    <property type="entry name" value="lambda repressor-like DNA-binding domains"/>
    <property type="match status" value="1"/>
</dbReference>
<keyword evidence="3" id="KW-1185">Reference proteome</keyword>
<reference evidence="3" key="1">
    <citation type="journal article" date="2019" name="Int. J. Syst. Evol. Microbiol.">
        <title>The Global Catalogue of Microorganisms (GCM) 10K type strain sequencing project: providing services to taxonomists for standard genome sequencing and annotation.</title>
        <authorList>
            <consortium name="The Broad Institute Genomics Platform"/>
            <consortium name="The Broad Institute Genome Sequencing Center for Infectious Disease"/>
            <person name="Wu L."/>
            <person name="Ma J."/>
        </authorList>
    </citation>
    <scope>NUCLEOTIDE SEQUENCE [LARGE SCALE GENOMIC DNA]</scope>
    <source>
        <strain evidence="3">CGMCC 1.18578</strain>
    </source>
</reference>
<gene>
    <name evidence="2" type="ORF">ACFPQ4_16460</name>
</gene>
<dbReference type="SMART" id="SM00530">
    <property type="entry name" value="HTH_XRE"/>
    <property type="match status" value="1"/>
</dbReference>
<organism evidence="2 3">
    <name type="scientific">Cohnella yongneupensis</name>
    <dbReference type="NCBI Taxonomy" id="425006"/>
    <lineage>
        <taxon>Bacteria</taxon>
        <taxon>Bacillati</taxon>
        <taxon>Bacillota</taxon>
        <taxon>Bacilli</taxon>
        <taxon>Bacillales</taxon>
        <taxon>Paenibacillaceae</taxon>
        <taxon>Cohnella</taxon>
    </lineage>
</organism>